<keyword evidence="8" id="KW-1185">Reference proteome</keyword>
<proteinExistence type="inferred from homology"/>
<dbReference type="EC" id="2.8.2.-" evidence="5"/>
<name>A0AAV7RL93_PLEWA</name>
<evidence type="ECO:0000256" key="3">
    <source>
        <dbReference type="ARBA" id="ARBA00022490"/>
    </source>
</evidence>
<comment type="similarity">
    <text evidence="2 5">Belongs to the sulfotransferase 1 family.</text>
</comment>
<dbReference type="EMBL" id="JANPWB010000009">
    <property type="protein sequence ID" value="KAJ1152312.1"/>
    <property type="molecule type" value="Genomic_DNA"/>
</dbReference>
<evidence type="ECO:0000256" key="2">
    <source>
        <dbReference type="ARBA" id="ARBA00005771"/>
    </source>
</evidence>
<gene>
    <name evidence="7" type="ORF">NDU88_005087</name>
</gene>
<evidence type="ECO:0000256" key="1">
    <source>
        <dbReference type="ARBA" id="ARBA00004496"/>
    </source>
</evidence>
<sequence>MAEIVPVAEDPFLCQYKGFTFVKDAFTPEDIDLLEKFEVRGSDIFQVAYPKSGTIWMQQIVSLICNENYRNGSENTTNAVRSPWIESNFSNQDYSKRPSPRLFTSHLPYYLVPKSLRNKRGKVIYVARNPKDVMASFYHFEHMITLAQESPDFEHFLKKYLAGHVFAGTWFDHVCGWYSNREDFNFLFITYEELILDLRSAVIKICQFLGKQLDDHELEKVVEQSTFKSMKVDPKTNAMPEDFFKKDKENFFRKGTIGDWKNIMTVAQSEMIDKIYQEKMGDLPIKFVFDIPRENQA</sequence>
<keyword evidence="3" id="KW-0963">Cytoplasm</keyword>
<dbReference type="Pfam" id="PF00685">
    <property type="entry name" value="Sulfotransfer_1"/>
    <property type="match status" value="1"/>
</dbReference>
<dbReference type="FunFam" id="3.40.50.300:FF:000433">
    <property type="entry name" value="Estrogen sulfotransferase"/>
    <property type="match status" value="1"/>
</dbReference>
<dbReference type="PANTHER" id="PTHR11783">
    <property type="entry name" value="SULFOTRANSFERASE SULT"/>
    <property type="match status" value="1"/>
</dbReference>
<dbReference type="InterPro" id="IPR027417">
    <property type="entry name" value="P-loop_NTPase"/>
</dbReference>
<dbReference type="AlphaFoldDB" id="A0AAV7RL93"/>
<reference evidence="7" key="1">
    <citation type="journal article" date="2022" name="bioRxiv">
        <title>Sequencing and chromosome-scale assembly of the giantPleurodeles waltlgenome.</title>
        <authorList>
            <person name="Brown T."/>
            <person name="Elewa A."/>
            <person name="Iarovenko S."/>
            <person name="Subramanian E."/>
            <person name="Araus A.J."/>
            <person name="Petzold A."/>
            <person name="Susuki M."/>
            <person name="Suzuki K.-i.T."/>
            <person name="Hayashi T."/>
            <person name="Toyoda A."/>
            <person name="Oliveira C."/>
            <person name="Osipova E."/>
            <person name="Leigh N.D."/>
            <person name="Simon A."/>
            <person name="Yun M.H."/>
        </authorList>
    </citation>
    <scope>NUCLEOTIDE SEQUENCE</scope>
    <source>
        <strain evidence="7">20211129_DDA</strain>
        <tissue evidence="7">Liver</tissue>
    </source>
</reference>
<comment type="subcellular location">
    <subcellularLocation>
        <location evidence="1">Cytoplasm</location>
    </subcellularLocation>
</comment>
<dbReference type="InterPro" id="IPR000863">
    <property type="entry name" value="Sulfotransferase_dom"/>
</dbReference>
<protein>
    <recommendedName>
        <fullName evidence="5">Sulfotransferase</fullName>
        <ecNumber evidence="5">2.8.2.-</ecNumber>
    </recommendedName>
</protein>
<accession>A0AAV7RL93</accession>
<dbReference type="Gene3D" id="3.40.50.300">
    <property type="entry name" value="P-loop containing nucleotide triphosphate hydrolases"/>
    <property type="match status" value="1"/>
</dbReference>
<comment type="caution">
    <text evidence="7">The sequence shown here is derived from an EMBL/GenBank/DDBJ whole genome shotgun (WGS) entry which is preliminary data.</text>
</comment>
<evidence type="ECO:0000256" key="4">
    <source>
        <dbReference type="ARBA" id="ARBA00022679"/>
    </source>
</evidence>
<dbReference type="Proteomes" id="UP001066276">
    <property type="component" value="Chromosome 5"/>
</dbReference>
<evidence type="ECO:0000313" key="8">
    <source>
        <dbReference type="Proteomes" id="UP001066276"/>
    </source>
</evidence>
<evidence type="ECO:0000256" key="5">
    <source>
        <dbReference type="RuleBase" id="RU361155"/>
    </source>
</evidence>
<organism evidence="7 8">
    <name type="scientific">Pleurodeles waltl</name>
    <name type="common">Iberian ribbed newt</name>
    <dbReference type="NCBI Taxonomy" id="8319"/>
    <lineage>
        <taxon>Eukaryota</taxon>
        <taxon>Metazoa</taxon>
        <taxon>Chordata</taxon>
        <taxon>Craniata</taxon>
        <taxon>Vertebrata</taxon>
        <taxon>Euteleostomi</taxon>
        <taxon>Amphibia</taxon>
        <taxon>Batrachia</taxon>
        <taxon>Caudata</taxon>
        <taxon>Salamandroidea</taxon>
        <taxon>Salamandridae</taxon>
        <taxon>Pleurodelinae</taxon>
        <taxon>Pleurodeles</taxon>
    </lineage>
</organism>
<dbReference type="GO" id="GO:0008146">
    <property type="term" value="F:sulfotransferase activity"/>
    <property type="evidence" value="ECO:0007669"/>
    <property type="project" value="InterPro"/>
</dbReference>
<evidence type="ECO:0000313" key="7">
    <source>
        <dbReference type="EMBL" id="KAJ1152312.1"/>
    </source>
</evidence>
<keyword evidence="4 5" id="KW-0808">Transferase</keyword>
<feature type="domain" description="Sulfotransferase" evidence="6">
    <location>
        <begin position="42"/>
        <end position="283"/>
    </location>
</feature>
<evidence type="ECO:0000259" key="6">
    <source>
        <dbReference type="Pfam" id="PF00685"/>
    </source>
</evidence>
<dbReference type="GO" id="GO:0005737">
    <property type="term" value="C:cytoplasm"/>
    <property type="evidence" value="ECO:0007669"/>
    <property type="project" value="UniProtKB-SubCell"/>
</dbReference>
<dbReference type="SUPFAM" id="SSF52540">
    <property type="entry name" value="P-loop containing nucleoside triphosphate hydrolases"/>
    <property type="match status" value="1"/>
</dbReference>